<proteinExistence type="predicted"/>
<evidence type="ECO:0000313" key="2">
    <source>
        <dbReference type="EMBL" id="CAF2040011.1"/>
    </source>
</evidence>
<dbReference type="EMBL" id="CAJNRF010002580">
    <property type="protein sequence ID" value="CAF2040011.1"/>
    <property type="molecule type" value="Genomic_DNA"/>
</dbReference>
<feature type="domain" description="F-box" evidence="1">
    <location>
        <begin position="5"/>
        <end position="51"/>
    </location>
</feature>
<dbReference type="AlphaFoldDB" id="A0A816NUI7"/>
<accession>A0A816NUI7</accession>
<protein>
    <recommendedName>
        <fullName evidence="1">F-box domain-containing protein</fullName>
    </recommendedName>
</protein>
<dbReference type="PROSITE" id="PS50181">
    <property type="entry name" value="FBOX"/>
    <property type="match status" value="1"/>
</dbReference>
<gene>
    <name evidence="2" type="ORF">WKI299_LOCUS8176</name>
</gene>
<name>A0A816NUI7_9BILA</name>
<dbReference type="InterPro" id="IPR001810">
    <property type="entry name" value="F-box_dom"/>
</dbReference>
<evidence type="ECO:0000259" key="1">
    <source>
        <dbReference type="PROSITE" id="PS50181"/>
    </source>
</evidence>
<comment type="caution">
    <text evidence="2">The sequence shown here is derived from an EMBL/GenBank/DDBJ whole genome shotgun (WGS) entry which is preliminary data.</text>
</comment>
<evidence type="ECO:0000313" key="3">
    <source>
        <dbReference type="Proteomes" id="UP000663856"/>
    </source>
</evidence>
<sequence>MSASCVGLNDLPDEILMIILKKLNNIEVFYSLQGVNQRLDRIIRDSIFTSCLTFIQRSLHDFIDVLSCDTILGRFCLQILPEIHDKIARLDLESSSMKHVLSAAAYPNLYVLGLYNINEESIQCLFVDETPLSITFKNQITTLYITIDNNNNEDYMQTLLSVANICDYIFTVFTRLITFGIYESSYKNRVWLSFDDLVLPNFCSSTLVKLNVSVHNFDDCLYLLDGRFNQLHTFYVDLVFISRLDSKEIINQGHLPNLKRFSLSSDSKTEYYNRLILPLLYRMSNLEELDLYFPVDENTTFIDRNNLKKNIINCMPRLYQFRFYICSIMRICNGINFPTTEDIHHTVMDFPKNGIVSYGDYFPEAREILYHIYSYPSLMPYYNNITNKFPGGLFEYVRIVSLCDERPFEHEFFLRIDQSFPFMEILHLTNHKSQNRKQSHGSNNDNQNLSLIEYPLLSDLDIVNAHDDYIEQFLFHTKTYLRNNIHLYIDYASLQRVTHNFTRDATRINCTKICKLSLRGREERSNSLEKYFPNAKMCPRILF</sequence>
<dbReference type="Proteomes" id="UP000663856">
    <property type="component" value="Unassembled WGS sequence"/>
</dbReference>
<reference evidence="2" key="1">
    <citation type="submission" date="2021-02" db="EMBL/GenBank/DDBJ databases">
        <authorList>
            <person name="Nowell W R."/>
        </authorList>
    </citation>
    <scope>NUCLEOTIDE SEQUENCE</scope>
</reference>
<organism evidence="2 3">
    <name type="scientific">Rotaria magnacalcarata</name>
    <dbReference type="NCBI Taxonomy" id="392030"/>
    <lineage>
        <taxon>Eukaryota</taxon>
        <taxon>Metazoa</taxon>
        <taxon>Spiralia</taxon>
        <taxon>Gnathifera</taxon>
        <taxon>Rotifera</taxon>
        <taxon>Eurotatoria</taxon>
        <taxon>Bdelloidea</taxon>
        <taxon>Philodinida</taxon>
        <taxon>Philodinidae</taxon>
        <taxon>Rotaria</taxon>
    </lineage>
</organism>